<proteinExistence type="predicted"/>
<sequence>MRQRRTGAAQRIGKPRDRSRARRRGTKPMRSRVAGSTPLAVRVGPRRGVTRAAHSRAERSQYGARRRGTKPIIPSDPRATPSPWYAGERRGEKGLYPVCSEGFSIFVRGPAEACNTSSNIPNGRLRDARQRRTNPMSRVRWRGTNPMWRARTGAERTQCGARAHRRGPKPMKSTWRACAGAERSQWACVYAGAGTSGVVAGRSGVVNSAGGWSWRIIASLLPIWRRPGGW</sequence>
<name>A0A6J4Q5B3_9BACT</name>
<dbReference type="AlphaFoldDB" id="A0A6J4Q5B3"/>
<reference evidence="2" key="1">
    <citation type="submission" date="2020-02" db="EMBL/GenBank/DDBJ databases">
        <authorList>
            <person name="Meier V. D."/>
        </authorList>
    </citation>
    <scope>NUCLEOTIDE SEQUENCE</scope>
    <source>
        <strain evidence="2">AVDCRST_MAG64</strain>
    </source>
</reference>
<accession>A0A6J4Q5B3</accession>
<evidence type="ECO:0000256" key="1">
    <source>
        <dbReference type="SAM" id="MobiDB-lite"/>
    </source>
</evidence>
<dbReference type="EMBL" id="CADCUQ010000839">
    <property type="protein sequence ID" value="CAA9433326.1"/>
    <property type="molecule type" value="Genomic_DNA"/>
</dbReference>
<organism evidence="2">
    <name type="scientific">uncultured Phycisphaerae bacterium</name>
    <dbReference type="NCBI Taxonomy" id="904963"/>
    <lineage>
        <taxon>Bacteria</taxon>
        <taxon>Pseudomonadati</taxon>
        <taxon>Planctomycetota</taxon>
        <taxon>Phycisphaerae</taxon>
        <taxon>environmental samples</taxon>
    </lineage>
</organism>
<protein>
    <submittedName>
        <fullName evidence="2">Uncharacterized protein</fullName>
    </submittedName>
</protein>
<feature type="region of interest" description="Disordered" evidence="1">
    <location>
        <begin position="1"/>
        <end position="87"/>
    </location>
</feature>
<feature type="region of interest" description="Disordered" evidence="1">
    <location>
        <begin position="153"/>
        <end position="172"/>
    </location>
</feature>
<evidence type="ECO:0000313" key="2">
    <source>
        <dbReference type="EMBL" id="CAA9433326.1"/>
    </source>
</evidence>
<feature type="compositionally biased region" description="Basic residues" evidence="1">
    <location>
        <begin position="17"/>
        <end position="30"/>
    </location>
</feature>
<gene>
    <name evidence="2" type="ORF">AVDCRST_MAG64-3655</name>
</gene>